<keyword evidence="2" id="KW-0812">Transmembrane</keyword>
<feature type="region of interest" description="Disordered" evidence="1">
    <location>
        <begin position="45"/>
        <end position="71"/>
    </location>
</feature>
<evidence type="ECO:0000256" key="1">
    <source>
        <dbReference type="SAM" id="MobiDB-lite"/>
    </source>
</evidence>
<evidence type="ECO:0000313" key="4">
    <source>
        <dbReference type="Proteomes" id="UP000678513"/>
    </source>
</evidence>
<dbReference type="EMBL" id="CP072384">
    <property type="protein sequence ID" value="QUC07747.1"/>
    <property type="molecule type" value="Genomic_DNA"/>
</dbReference>
<feature type="transmembrane region" description="Helical" evidence="2">
    <location>
        <begin position="99"/>
        <end position="121"/>
    </location>
</feature>
<keyword evidence="4" id="KW-1185">Reference proteome</keyword>
<gene>
    <name evidence="3" type="ORF">J5A65_12605</name>
</gene>
<keyword evidence="2" id="KW-1133">Transmembrane helix</keyword>
<feature type="transmembrane region" description="Helical" evidence="2">
    <location>
        <begin position="73"/>
        <end position="93"/>
    </location>
</feature>
<reference evidence="3 4" key="1">
    <citation type="submission" date="2021-03" db="EMBL/GenBank/DDBJ databases">
        <title>Human Oral Microbial Genomes.</title>
        <authorList>
            <person name="Johnston C.D."/>
            <person name="Chen T."/>
            <person name="Dewhirst F.E."/>
        </authorList>
    </citation>
    <scope>NUCLEOTIDE SEQUENCE [LARGE SCALE GENOMIC DNA]</scope>
    <source>
        <strain evidence="3 4">DSMZ 100122</strain>
    </source>
</reference>
<proteinExistence type="predicted"/>
<keyword evidence="2" id="KW-0472">Membrane</keyword>
<sequence length="125" mass="13524">MTQPPLDKSEFEAALSARKELGEQLEPELVESFASKVVAEIRRQQAQAPDGRFPRGSLTPSQQARSDRRNRSYSPMALAIVSMVLAVPLTAISLSIGGFFMGLVAWACILGINVAAAFGAFTQQR</sequence>
<accession>A0ABX7Y3J0</accession>
<organism evidence="3 4">
    <name type="scientific">Arachnia rubra</name>
    <dbReference type="NCBI Taxonomy" id="1547448"/>
    <lineage>
        <taxon>Bacteria</taxon>
        <taxon>Bacillati</taxon>
        <taxon>Actinomycetota</taxon>
        <taxon>Actinomycetes</taxon>
        <taxon>Propionibacteriales</taxon>
        <taxon>Propionibacteriaceae</taxon>
        <taxon>Arachnia</taxon>
    </lineage>
</organism>
<name>A0ABX7Y3J0_9ACTN</name>
<evidence type="ECO:0000313" key="3">
    <source>
        <dbReference type="EMBL" id="QUC07747.1"/>
    </source>
</evidence>
<evidence type="ECO:0008006" key="5">
    <source>
        <dbReference type="Google" id="ProtNLM"/>
    </source>
</evidence>
<protein>
    <recommendedName>
        <fullName evidence="5">DUF1707 domain-containing protein</fullName>
    </recommendedName>
</protein>
<evidence type="ECO:0000256" key="2">
    <source>
        <dbReference type="SAM" id="Phobius"/>
    </source>
</evidence>
<dbReference type="RefSeq" id="WP_212322553.1">
    <property type="nucleotide sequence ID" value="NZ_AP024463.1"/>
</dbReference>
<dbReference type="Proteomes" id="UP000678513">
    <property type="component" value="Chromosome"/>
</dbReference>